<dbReference type="AlphaFoldDB" id="A0A7Z6SSL5"/>
<evidence type="ECO:0000313" key="3">
    <source>
        <dbReference type="Proteomes" id="UP000272192"/>
    </source>
</evidence>
<evidence type="ECO:0000313" key="2">
    <source>
        <dbReference type="EMBL" id="RKU97511.1"/>
    </source>
</evidence>
<reference evidence="2 3" key="1">
    <citation type="submission" date="2018-04" db="EMBL/GenBank/DDBJ databases">
        <title>Complete genome sequences of Helicobacter pylori.</title>
        <authorList>
            <person name="Palau M."/>
            <person name="Minana-Galbis D."/>
        </authorList>
    </citation>
    <scope>NUCLEOTIDE SEQUENCE [LARGE SCALE GENOMIC DNA]</scope>
    <source>
        <strain evidence="2 3">B518</strain>
    </source>
</reference>
<comment type="caution">
    <text evidence="2">The sequence shown here is derived from an EMBL/GenBank/DDBJ whole genome shotgun (WGS) entry which is preliminary data.</text>
</comment>
<dbReference type="InterPro" id="IPR024445">
    <property type="entry name" value="Tnp_ISXO2-like"/>
</dbReference>
<feature type="domain" description="ISXO2-like transposase" evidence="1">
    <location>
        <begin position="142"/>
        <end position="297"/>
    </location>
</feature>
<dbReference type="PANTHER" id="PTHR33293:SF1">
    <property type="entry name" value="INSERTION ELEMENT IS1 1 PROTEIN INSB-RELATED"/>
    <property type="match status" value="1"/>
</dbReference>
<sequence>MPSNANELEIIKQLFNSLTEADKKAFLKTIKNKNKENLKTLIQKEIKECPHCKSTSFVKNGKKDNRQRFSCKACSKTFTYTNNTILFSTKKDIKVWKRFIHCMVEKYSLKKTAQICNIDITTAFYWRHKILDTLQNIQNGVKLDGIVEADETYFPLSFKGHHRDFKLPRLSKKRGTQAAKRGLSKEQVCVTSGVNLNGKSIAKVSNLGKPKIKDLEKVLTNKVSKGSIFVTDSFKAYLKLANDMELSHIRIPKKRYKLGSFNIQTINSYHSHLKDMIKHKFKGVATKYLDNYLVYHNFVNFAKESYKETILLEHIQNSECVSKSLDISHRSAIPLLRGLRGNDDTL</sequence>
<dbReference type="InterPro" id="IPR051354">
    <property type="entry name" value="Transposase_27_IS1"/>
</dbReference>
<dbReference type="EMBL" id="QELB01000021">
    <property type="protein sequence ID" value="RKU97511.1"/>
    <property type="molecule type" value="Genomic_DNA"/>
</dbReference>
<name>A0A7Z6SSL5_HELPX</name>
<dbReference type="NCBIfam" id="NF033547">
    <property type="entry name" value="transpos_IS1595"/>
    <property type="match status" value="1"/>
</dbReference>
<protein>
    <submittedName>
        <fullName evidence="2">IS1595 family transposase</fullName>
    </submittedName>
</protein>
<proteinExistence type="predicted"/>
<accession>A0A7Z6SSL5</accession>
<organism evidence="2 3">
    <name type="scientific">Helicobacter pylori</name>
    <name type="common">Campylobacter pylori</name>
    <dbReference type="NCBI Taxonomy" id="210"/>
    <lineage>
        <taxon>Bacteria</taxon>
        <taxon>Pseudomonadati</taxon>
        <taxon>Campylobacterota</taxon>
        <taxon>Epsilonproteobacteria</taxon>
        <taxon>Campylobacterales</taxon>
        <taxon>Helicobacteraceae</taxon>
        <taxon>Helicobacter</taxon>
    </lineage>
</organism>
<evidence type="ECO:0000259" key="1">
    <source>
        <dbReference type="SMART" id="SM01126"/>
    </source>
</evidence>
<dbReference type="PANTHER" id="PTHR33293">
    <property type="entry name" value="INSERTION ELEMENT IS1 1 PROTEIN INSB-RELATED"/>
    <property type="match status" value="1"/>
</dbReference>
<dbReference type="Proteomes" id="UP000272192">
    <property type="component" value="Unassembled WGS sequence"/>
</dbReference>
<dbReference type="Pfam" id="PF12762">
    <property type="entry name" value="DDE_Tnp_IS1595"/>
    <property type="match status" value="1"/>
</dbReference>
<gene>
    <name evidence="2" type="ORF">DB721_01385</name>
</gene>
<dbReference type="SMART" id="SM01126">
    <property type="entry name" value="DDE_Tnp_IS1595"/>
    <property type="match status" value="1"/>
</dbReference>